<keyword evidence="7 11" id="KW-0798">TonB box</keyword>
<dbReference type="GO" id="GO:0009279">
    <property type="term" value="C:cell outer membrane"/>
    <property type="evidence" value="ECO:0007669"/>
    <property type="project" value="UniProtKB-SubCell"/>
</dbReference>
<keyword evidence="15" id="KW-0675">Receptor</keyword>
<evidence type="ECO:0000256" key="6">
    <source>
        <dbReference type="ARBA" id="ARBA00023004"/>
    </source>
</evidence>
<sequence>MKKNELTFPDGRRLKQKLFLKMKLTLLIFFVCLMQVSASVYSQTTKLTLDIQGKRISEVLREIEETSKYRFFYQREQVDVERKVNVQATEKSVDEILTTLFQDRGISFKIMEDNLILLTAEKVELQQEKVIKGKVTDINNQPLPGVTVIVRGTNSGTVTDIDGNFSIPNVPADGYLLFSFVGMRTQELSVSGKSDINVVLHEETIGIDEVVAIGYGTQKKSDATGSISIATADDILRAAPFNALAGLKGKVSGVNIFTNSGQPGGPTRVMIRGIGTINSSSNPLYVVDGVVMEDFQFLNPNDIERIDVLKDASATAIYGARGANGVIMVTTKRGLEKEGISVSYNGYVSISHKASKMDLMSADEFMEAMEVSFENDQKWYGGTRTFNVSDPNLFDSSGNPLYDTDWQDEATRTAMSHSHQLSVQQGGKNSSVGAFLNYTDLQGVMLNTFMKRVNTKLTYDAKPLKWLSTGVNLLVNHSWQNDTDEGGGSQVARRTMIEMPAIFPVKWTDGSWVNSQSTDDFSFEAMANPVHLLETQERMRYRTQIFGNTSLTFHLLPGLDLRTQFGVDAHLRKWREYSPNDLINISAPNGYAFMSDTQQFYWQEETYLTFNKVIDKHRINAVAGLSWQERTYNYMSVSASGFKDNFFTYNNLGAATNPGAPSSTYNRWAMNSYFVRGAYTYNDKYMATVTARMDGSSKFGKNNKYAFFPSLGLGWLISNEDFMSNVSAIDQLKLHASYGVTGNSEIAAYRSLATVASGTYLIDGARQSISYAARLANPDLKWEKTNQFDVGFNLNMFGNRLNFDASYYYKLTTDLLLDSPVPHSTGFSSVIDNIGEVANYGVDFMMNTVNVKTKDFMWSTTLNLNFNKNEIKKLGENDEDILPGPNWVSGSQTILRVGESLSSFWGYERLGVWTVEERAEAEAAGAKVGQAKRSAEKKILGKGIPDLTGSFINTFNYKNLDFTVDLQFVTGVEILQQFYHSAEDRFGYTSGLASILHEGYNGSNPNTMVQAVRNANLSGQSSEVDSHWVSDGSYLRGNVIQLGYTVDTKSMRRMKLAALRIYASVNNAFVIHSKDFQGYDPEGTSQGDNQWGQNMFFYQYPKPRTYTLGVNVTF</sequence>
<dbReference type="Proteomes" id="UP001163821">
    <property type="component" value="Unassembled WGS sequence"/>
</dbReference>
<keyword evidence="2 10" id="KW-0813">Transport</keyword>
<dbReference type="SUPFAM" id="SSF49464">
    <property type="entry name" value="Carboxypeptidase regulatory domain-like"/>
    <property type="match status" value="1"/>
</dbReference>
<evidence type="ECO:0000256" key="9">
    <source>
        <dbReference type="ARBA" id="ARBA00023237"/>
    </source>
</evidence>
<dbReference type="InterPro" id="IPR012910">
    <property type="entry name" value="Plug_dom"/>
</dbReference>
<dbReference type="Pfam" id="PF07660">
    <property type="entry name" value="STN"/>
    <property type="match status" value="1"/>
</dbReference>
<dbReference type="PROSITE" id="PS52016">
    <property type="entry name" value="TONB_DEPENDENT_REC_3"/>
    <property type="match status" value="1"/>
</dbReference>
<gene>
    <name evidence="15" type="ORF">N2K84_01115</name>
</gene>
<evidence type="ECO:0000256" key="10">
    <source>
        <dbReference type="PROSITE-ProRule" id="PRU01360"/>
    </source>
</evidence>
<evidence type="ECO:0000256" key="8">
    <source>
        <dbReference type="ARBA" id="ARBA00023136"/>
    </source>
</evidence>
<dbReference type="InterPro" id="IPR023997">
    <property type="entry name" value="TonB-dep_OMP_SusC/RagA_CS"/>
</dbReference>
<keyword evidence="5 10" id="KW-0812">Transmembrane</keyword>
<evidence type="ECO:0000313" key="16">
    <source>
        <dbReference type="Proteomes" id="UP001163821"/>
    </source>
</evidence>
<dbReference type="Gene3D" id="2.40.170.20">
    <property type="entry name" value="TonB-dependent receptor, beta-barrel domain"/>
    <property type="match status" value="1"/>
</dbReference>
<dbReference type="InterPro" id="IPR039426">
    <property type="entry name" value="TonB-dep_rcpt-like"/>
</dbReference>
<dbReference type="Pfam" id="PF00593">
    <property type="entry name" value="TonB_dep_Rec_b-barrel"/>
    <property type="match status" value="1"/>
</dbReference>
<dbReference type="Pfam" id="PF07715">
    <property type="entry name" value="Plug"/>
    <property type="match status" value="1"/>
</dbReference>
<keyword evidence="8 10" id="KW-0472">Membrane</keyword>
<comment type="subcellular location">
    <subcellularLocation>
        <location evidence="1 10">Cell outer membrane</location>
        <topology evidence="1 10">Multi-pass membrane protein</topology>
    </subcellularLocation>
</comment>
<keyword evidence="6" id="KW-0408">Iron</keyword>
<dbReference type="RefSeq" id="WP_282589913.1">
    <property type="nucleotide sequence ID" value="NZ_JAPAAF010000001.1"/>
</dbReference>
<dbReference type="FunFam" id="2.60.40.1120:FF:000003">
    <property type="entry name" value="Outer membrane protein Omp121"/>
    <property type="match status" value="1"/>
</dbReference>
<dbReference type="InterPro" id="IPR037066">
    <property type="entry name" value="Plug_dom_sf"/>
</dbReference>
<dbReference type="GO" id="GO:0006826">
    <property type="term" value="P:iron ion transport"/>
    <property type="evidence" value="ECO:0007669"/>
    <property type="project" value="UniProtKB-KW"/>
</dbReference>
<dbReference type="Pfam" id="PF13715">
    <property type="entry name" value="CarbopepD_reg_2"/>
    <property type="match status" value="1"/>
</dbReference>
<dbReference type="InterPro" id="IPR011662">
    <property type="entry name" value="Secretin/TonB_short_N"/>
</dbReference>
<name>A0AA42C589_9BACT</name>
<keyword evidence="4" id="KW-0406">Ion transport</keyword>
<evidence type="ECO:0000256" key="11">
    <source>
        <dbReference type="RuleBase" id="RU003357"/>
    </source>
</evidence>
<evidence type="ECO:0000259" key="14">
    <source>
        <dbReference type="Pfam" id="PF07715"/>
    </source>
</evidence>
<evidence type="ECO:0000256" key="7">
    <source>
        <dbReference type="ARBA" id="ARBA00023077"/>
    </source>
</evidence>
<dbReference type="NCBIfam" id="TIGR04056">
    <property type="entry name" value="OMP_RagA_SusC"/>
    <property type="match status" value="1"/>
</dbReference>
<evidence type="ECO:0000259" key="12">
    <source>
        <dbReference type="Pfam" id="PF00593"/>
    </source>
</evidence>
<feature type="domain" description="Secretin/TonB short N-terminal" evidence="13">
    <location>
        <begin position="69"/>
        <end position="119"/>
    </location>
</feature>
<accession>A0AA42C589</accession>
<dbReference type="InterPro" id="IPR023996">
    <property type="entry name" value="TonB-dep_OMP_SusC/RagA"/>
</dbReference>
<keyword evidence="16" id="KW-1185">Reference proteome</keyword>
<dbReference type="Gene3D" id="2.170.130.10">
    <property type="entry name" value="TonB-dependent receptor, plug domain"/>
    <property type="match status" value="1"/>
</dbReference>
<dbReference type="SUPFAM" id="SSF56935">
    <property type="entry name" value="Porins"/>
    <property type="match status" value="1"/>
</dbReference>
<keyword evidence="9 10" id="KW-0998">Cell outer membrane</keyword>
<keyword evidence="3 10" id="KW-1134">Transmembrane beta strand</keyword>
<proteinExistence type="inferred from homology"/>
<evidence type="ECO:0000256" key="4">
    <source>
        <dbReference type="ARBA" id="ARBA00022496"/>
    </source>
</evidence>
<organism evidence="15 16">
    <name type="scientific">Gaoshiqia sediminis</name>
    <dbReference type="NCBI Taxonomy" id="2986998"/>
    <lineage>
        <taxon>Bacteria</taxon>
        <taxon>Pseudomonadati</taxon>
        <taxon>Bacteroidota</taxon>
        <taxon>Bacteroidia</taxon>
        <taxon>Marinilabiliales</taxon>
        <taxon>Prolixibacteraceae</taxon>
        <taxon>Gaoshiqia</taxon>
    </lineage>
</organism>
<dbReference type="AlphaFoldDB" id="A0AA42C589"/>
<evidence type="ECO:0000256" key="1">
    <source>
        <dbReference type="ARBA" id="ARBA00004571"/>
    </source>
</evidence>
<evidence type="ECO:0000259" key="13">
    <source>
        <dbReference type="Pfam" id="PF07660"/>
    </source>
</evidence>
<protein>
    <submittedName>
        <fullName evidence="15">TonB-dependent receptor</fullName>
    </submittedName>
</protein>
<feature type="domain" description="TonB-dependent receptor-like beta-barrel" evidence="12">
    <location>
        <begin position="548"/>
        <end position="890"/>
    </location>
</feature>
<comment type="caution">
    <text evidence="15">The sequence shown here is derived from an EMBL/GenBank/DDBJ whole genome shotgun (WGS) entry which is preliminary data.</text>
</comment>
<dbReference type="EMBL" id="JAPAAF010000001">
    <property type="protein sequence ID" value="MCW0481309.1"/>
    <property type="molecule type" value="Genomic_DNA"/>
</dbReference>
<dbReference type="Gene3D" id="2.60.40.1120">
    <property type="entry name" value="Carboxypeptidase-like, regulatory domain"/>
    <property type="match status" value="1"/>
</dbReference>
<reference evidence="15" key="1">
    <citation type="submission" date="2022-10" db="EMBL/GenBank/DDBJ databases">
        <title>Gaoshiqiia sediminis gen. nov., sp. nov., isolated from coastal sediment.</title>
        <authorList>
            <person name="Yu W.X."/>
            <person name="Mu D.S."/>
            <person name="Du J.Z."/>
            <person name="Liang Y.Q."/>
        </authorList>
    </citation>
    <scope>NUCLEOTIDE SEQUENCE</scope>
    <source>
        <strain evidence="15">A06</strain>
    </source>
</reference>
<dbReference type="InterPro" id="IPR036942">
    <property type="entry name" value="Beta-barrel_TonB_sf"/>
</dbReference>
<dbReference type="NCBIfam" id="TIGR04057">
    <property type="entry name" value="SusC_RagA_signa"/>
    <property type="match status" value="1"/>
</dbReference>
<keyword evidence="4" id="KW-0410">Iron transport</keyword>
<comment type="similarity">
    <text evidence="10 11">Belongs to the TonB-dependent receptor family.</text>
</comment>
<dbReference type="InterPro" id="IPR008969">
    <property type="entry name" value="CarboxyPept-like_regulatory"/>
</dbReference>
<evidence type="ECO:0000256" key="3">
    <source>
        <dbReference type="ARBA" id="ARBA00022452"/>
    </source>
</evidence>
<evidence type="ECO:0000313" key="15">
    <source>
        <dbReference type="EMBL" id="MCW0481309.1"/>
    </source>
</evidence>
<dbReference type="InterPro" id="IPR000531">
    <property type="entry name" value="Beta-barrel_TonB"/>
</dbReference>
<evidence type="ECO:0000256" key="2">
    <source>
        <dbReference type="ARBA" id="ARBA00022448"/>
    </source>
</evidence>
<feature type="domain" description="TonB-dependent receptor plug" evidence="14">
    <location>
        <begin position="220"/>
        <end position="326"/>
    </location>
</feature>
<evidence type="ECO:0000256" key="5">
    <source>
        <dbReference type="ARBA" id="ARBA00022692"/>
    </source>
</evidence>